<accession>A0AAD7BRK2</accession>
<proteinExistence type="predicted"/>
<sequence>MEEEELLWFVGPNWQKLLERPVAPVRLWGLDSTATATVPPIPNPAEGHEYVYGFLITDETLDAYCCAHPIPGEPIPENRWSSAEYKQRALSLLVRQMDFRMHIEPRDYSDLGAGLFGWFASTKNGVVRPCYTAPPAAEILE</sequence>
<dbReference type="EMBL" id="JARKIF010000010">
    <property type="protein sequence ID" value="KAJ7628483.1"/>
    <property type="molecule type" value="Genomic_DNA"/>
</dbReference>
<dbReference type="AlphaFoldDB" id="A0AAD7BRK2"/>
<comment type="caution">
    <text evidence="1">The sequence shown here is derived from an EMBL/GenBank/DDBJ whole genome shotgun (WGS) entry which is preliminary data.</text>
</comment>
<keyword evidence="2" id="KW-1185">Reference proteome</keyword>
<name>A0AAD7BRK2_9AGAR</name>
<dbReference type="Proteomes" id="UP001221142">
    <property type="component" value="Unassembled WGS sequence"/>
</dbReference>
<gene>
    <name evidence="1" type="ORF">FB45DRAFT_1059241</name>
</gene>
<evidence type="ECO:0000313" key="1">
    <source>
        <dbReference type="EMBL" id="KAJ7628483.1"/>
    </source>
</evidence>
<organism evidence="1 2">
    <name type="scientific">Roridomyces roridus</name>
    <dbReference type="NCBI Taxonomy" id="1738132"/>
    <lineage>
        <taxon>Eukaryota</taxon>
        <taxon>Fungi</taxon>
        <taxon>Dikarya</taxon>
        <taxon>Basidiomycota</taxon>
        <taxon>Agaricomycotina</taxon>
        <taxon>Agaricomycetes</taxon>
        <taxon>Agaricomycetidae</taxon>
        <taxon>Agaricales</taxon>
        <taxon>Marasmiineae</taxon>
        <taxon>Mycenaceae</taxon>
        <taxon>Roridomyces</taxon>
    </lineage>
</organism>
<evidence type="ECO:0000313" key="2">
    <source>
        <dbReference type="Proteomes" id="UP001221142"/>
    </source>
</evidence>
<reference evidence="1" key="1">
    <citation type="submission" date="2023-03" db="EMBL/GenBank/DDBJ databases">
        <title>Massive genome expansion in bonnet fungi (Mycena s.s.) driven by repeated elements and novel gene families across ecological guilds.</title>
        <authorList>
            <consortium name="Lawrence Berkeley National Laboratory"/>
            <person name="Harder C.B."/>
            <person name="Miyauchi S."/>
            <person name="Viragh M."/>
            <person name="Kuo A."/>
            <person name="Thoen E."/>
            <person name="Andreopoulos B."/>
            <person name="Lu D."/>
            <person name="Skrede I."/>
            <person name="Drula E."/>
            <person name="Henrissat B."/>
            <person name="Morin E."/>
            <person name="Kohler A."/>
            <person name="Barry K."/>
            <person name="LaButti K."/>
            <person name="Morin E."/>
            <person name="Salamov A."/>
            <person name="Lipzen A."/>
            <person name="Mereny Z."/>
            <person name="Hegedus B."/>
            <person name="Baldrian P."/>
            <person name="Stursova M."/>
            <person name="Weitz H."/>
            <person name="Taylor A."/>
            <person name="Grigoriev I.V."/>
            <person name="Nagy L.G."/>
            <person name="Martin F."/>
            <person name="Kauserud H."/>
        </authorList>
    </citation>
    <scope>NUCLEOTIDE SEQUENCE</scope>
    <source>
        <strain evidence="1">9284</strain>
    </source>
</reference>
<protein>
    <submittedName>
        <fullName evidence="1">Uncharacterized protein</fullName>
    </submittedName>
</protein>